<dbReference type="KEGG" id="phm:PSMK_04870"/>
<dbReference type="AlphaFoldDB" id="I0IBK8"/>
<name>I0IBK8_PHYMF</name>
<gene>
    <name evidence="2" type="ordered locus">PSMK_04870</name>
</gene>
<sequence>MQADEPALFGLAGASPGSDHRHHATQPIALGASPIVTLLLPHPALASARRHPLRPGASP</sequence>
<dbReference type="STRING" id="1142394.PSMK_04870"/>
<dbReference type="Proteomes" id="UP000007881">
    <property type="component" value="Chromosome"/>
</dbReference>
<feature type="region of interest" description="Disordered" evidence="1">
    <location>
        <begin position="1"/>
        <end position="24"/>
    </location>
</feature>
<evidence type="ECO:0000256" key="1">
    <source>
        <dbReference type="SAM" id="MobiDB-lite"/>
    </source>
</evidence>
<reference evidence="2 3" key="1">
    <citation type="submission" date="2012-02" db="EMBL/GenBank/DDBJ databases">
        <title>Complete genome sequence of Phycisphaera mikurensis NBRC 102666.</title>
        <authorList>
            <person name="Ankai A."/>
            <person name="Hosoyama A."/>
            <person name="Terui Y."/>
            <person name="Sekine M."/>
            <person name="Fukai R."/>
            <person name="Kato Y."/>
            <person name="Nakamura S."/>
            <person name="Yamada-Narita S."/>
            <person name="Kawakoshi A."/>
            <person name="Fukunaga Y."/>
            <person name="Yamazaki S."/>
            <person name="Fujita N."/>
        </authorList>
    </citation>
    <scope>NUCLEOTIDE SEQUENCE [LARGE SCALE GENOMIC DNA]</scope>
    <source>
        <strain evidence="3">NBRC 102666 / KCTC 22515 / FYK2301M01</strain>
    </source>
</reference>
<dbReference type="EMBL" id="AP012338">
    <property type="protein sequence ID" value="BAM02646.1"/>
    <property type="molecule type" value="Genomic_DNA"/>
</dbReference>
<organism evidence="2 3">
    <name type="scientific">Phycisphaera mikurensis (strain NBRC 102666 / KCTC 22515 / FYK2301M01)</name>
    <dbReference type="NCBI Taxonomy" id="1142394"/>
    <lineage>
        <taxon>Bacteria</taxon>
        <taxon>Pseudomonadati</taxon>
        <taxon>Planctomycetota</taxon>
        <taxon>Phycisphaerae</taxon>
        <taxon>Phycisphaerales</taxon>
        <taxon>Phycisphaeraceae</taxon>
        <taxon>Phycisphaera</taxon>
    </lineage>
</organism>
<accession>I0IBK8</accession>
<protein>
    <submittedName>
        <fullName evidence="2">Uncharacterized protein</fullName>
    </submittedName>
</protein>
<dbReference type="HOGENOM" id="CLU_2956610_0_0_0"/>
<keyword evidence="3" id="KW-1185">Reference proteome</keyword>
<evidence type="ECO:0000313" key="2">
    <source>
        <dbReference type="EMBL" id="BAM02646.1"/>
    </source>
</evidence>
<proteinExistence type="predicted"/>
<evidence type="ECO:0000313" key="3">
    <source>
        <dbReference type="Proteomes" id="UP000007881"/>
    </source>
</evidence>